<organism evidence="1 2">
    <name type="scientific">Athelia psychrophila</name>
    <dbReference type="NCBI Taxonomy" id="1759441"/>
    <lineage>
        <taxon>Eukaryota</taxon>
        <taxon>Fungi</taxon>
        <taxon>Dikarya</taxon>
        <taxon>Basidiomycota</taxon>
        <taxon>Agaricomycotina</taxon>
        <taxon>Agaricomycetes</taxon>
        <taxon>Agaricomycetidae</taxon>
        <taxon>Atheliales</taxon>
        <taxon>Atheliaceae</taxon>
        <taxon>Athelia</taxon>
    </lineage>
</organism>
<dbReference type="Proteomes" id="UP000076532">
    <property type="component" value="Unassembled WGS sequence"/>
</dbReference>
<proteinExistence type="predicted"/>
<reference evidence="1 2" key="1">
    <citation type="journal article" date="2016" name="Mol. Biol. Evol.">
        <title>Comparative Genomics of Early-Diverging Mushroom-Forming Fungi Provides Insights into the Origins of Lignocellulose Decay Capabilities.</title>
        <authorList>
            <person name="Nagy L.G."/>
            <person name="Riley R."/>
            <person name="Tritt A."/>
            <person name="Adam C."/>
            <person name="Daum C."/>
            <person name="Floudas D."/>
            <person name="Sun H."/>
            <person name="Yadav J.S."/>
            <person name="Pangilinan J."/>
            <person name="Larsson K.H."/>
            <person name="Matsuura K."/>
            <person name="Barry K."/>
            <person name="Labutti K."/>
            <person name="Kuo R."/>
            <person name="Ohm R.A."/>
            <person name="Bhattacharya S.S."/>
            <person name="Shirouzu T."/>
            <person name="Yoshinaga Y."/>
            <person name="Martin F.M."/>
            <person name="Grigoriev I.V."/>
            <person name="Hibbett D.S."/>
        </authorList>
    </citation>
    <scope>NUCLEOTIDE SEQUENCE [LARGE SCALE GENOMIC DNA]</scope>
    <source>
        <strain evidence="1 2">CBS 109695</strain>
    </source>
</reference>
<dbReference type="EMBL" id="KV417542">
    <property type="protein sequence ID" value="KZP22150.1"/>
    <property type="molecule type" value="Genomic_DNA"/>
</dbReference>
<evidence type="ECO:0000313" key="1">
    <source>
        <dbReference type="EMBL" id="KZP22150.1"/>
    </source>
</evidence>
<feature type="non-terminal residue" evidence="1">
    <location>
        <position position="565"/>
    </location>
</feature>
<keyword evidence="2" id="KW-1185">Reference proteome</keyword>
<dbReference type="OrthoDB" id="2749633at2759"/>
<evidence type="ECO:0000313" key="2">
    <source>
        <dbReference type="Proteomes" id="UP000076532"/>
    </source>
</evidence>
<accession>A0A166KQD8</accession>
<protein>
    <submittedName>
        <fullName evidence="1">Uncharacterized protein</fullName>
    </submittedName>
</protein>
<gene>
    <name evidence="1" type="ORF">FIBSPDRAFT_890715</name>
</gene>
<dbReference type="AlphaFoldDB" id="A0A166KQD8"/>
<name>A0A166KQD8_9AGAM</name>
<sequence>MCSDVAWASHMGSFSVTSPNVHAIPFMPTGQVSLRMRSDGRYGEHDFTLCPQAFSQDHVHRTLVRTCDSSHNSHLACIWWTPTTSDFAFLPNSAYGDLGRCTSGRLSEIQVLGTLLTKRIANFTFQRHDVDSAKLLVLASSMRHAILTLQCHPYSFPEMVIGVAYAQRLYLDALALTDYLERGFEARMCNSGVYVQPRLSHVHGASSTDIEIVHRLQLAGLPAYFVVPRQDALVLGATHIDPSPPSPSFASYEWTECHTAVTMPILYTGDASAAMHNAMSLPPRHASLERLFFGFDDDFKVVPIGTRGTVVVTGGAPSGLSQVQRDKWAEITGDYVPLTVPGWSAALKRVDRHTRLAVPAPKRFTGYRIPDPGMIIYSETRRERNIFAWLVSRSANLRRLSNALGTEDGVPDGFSNELWRVYLCTDVGQDDLMAGQRLDRTIAGSFNGRAPAAQRRRAAVSIFGRPPDKFNLQEATWNEHLIRWGTAFHHDPRLVQEIMWDLHWSSFRFDLIALDRFLAPDRWISHKYKRLDALSTITGCSDALVYEDGRIENLGIASDITFERN</sequence>